<accession>A0A926IPE6</accession>
<feature type="compositionally biased region" description="Low complexity" evidence="1">
    <location>
        <begin position="43"/>
        <end position="58"/>
    </location>
</feature>
<dbReference type="Proteomes" id="UP000651085">
    <property type="component" value="Unassembled WGS sequence"/>
</dbReference>
<dbReference type="RefSeq" id="WP_262433637.1">
    <property type="nucleotide sequence ID" value="NZ_JACRTF010000001.1"/>
</dbReference>
<evidence type="ECO:0000313" key="3">
    <source>
        <dbReference type="Proteomes" id="UP000651085"/>
    </source>
</evidence>
<dbReference type="EMBL" id="JACRTF010000001">
    <property type="protein sequence ID" value="MBC8592440.1"/>
    <property type="molecule type" value="Genomic_DNA"/>
</dbReference>
<evidence type="ECO:0000256" key="1">
    <source>
        <dbReference type="SAM" id="MobiDB-lite"/>
    </source>
</evidence>
<gene>
    <name evidence="2" type="ORF">H8744_04110</name>
</gene>
<comment type="caution">
    <text evidence="2">The sequence shown here is derived from an EMBL/GenBank/DDBJ whole genome shotgun (WGS) entry which is preliminary data.</text>
</comment>
<reference evidence="2" key="1">
    <citation type="submission" date="2020-08" db="EMBL/GenBank/DDBJ databases">
        <title>Genome public.</title>
        <authorList>
            <person name="Liu C."/>
            <person name="Sun Q."/>
        </authorList>
    </citation>
    <scope>NUCLEOTIDE SEQUENCE</scope>
    <source>
        <strain evidence="2">N12</strain>
    </source>
</reference>
<dbReference type="AlphaFoldDB" id="A0A926IPE6"/>
<dbReference type="InterPro" id="IPR026408">
    <property type="entry name" value="GG_sam_targ_CFB"/>
</dbReference>
<sequence length="104" mass="10887">MKTDKLKLHEISGSELNELEMCRVLGGGEVGCCQCGCKYANSGGSSTSANNSANNAGGLTSDGSQQCCKYEGGTIESGDFDLYAIKDPCTTRQDNLCIPPPMIP</sequence>
<protein>
    <submittedName>
        <fullName evidence="2">RSAM-modified peptide</fullName>
    </submittedName>
</protein>
<evidence type="ECO:0000313" key="2">
    <source>
        <dbReference type="EMBL" id="MBC8592440.1"/>
    </source>
</evidence>
<feature type="region of interest" description="Disordered" evidence="1">
    <location>
        <begin position="43"/>
        <end position="63"/>
    </location>
</feature>
<keyword evidence="3" id="KW-1185">Reference proteome</keyword>
<name>A0A926IPE6_9BACT</name>
<organism evidence="2 3">
    <name type="scientific">Jilunia laotingensis</name>
    <dbReference type="NCBI Taxonomy" id="2763675"/>
    <lineage>
        <taxon>Bacteria</taxon>
        <taxon>Pseudomonadati</taxon>
        <taxon>Bacteroidota</taxon>
        <taxon>Bacteroidia</taxon>
        <taxon>Bacteroidales</taxon>
        <taxon>Bacteroidaceae</taxon>
        <taxon>Jilunia</taxon>
    </lineage>
</organism>
<dbReference type="NCBIfam" id="TIGR04149">
    <property type="entry name" value="GG_sam_targ_CFB"/>
    <property type="match status" value="1"/>
</dbReference>
<proteinExistence type="predicted"/>